<protein>
    <recommendedName>
        <fullName evidence="3">RING-type domain-containing protein</fullName>
    </recommendedName>
</protein>
<dbReference type="InterPro" id="IPR013083">
    <property type="entry name" value="Znf_RING/FYVE/PHD"/>
</dbReference>
<keyword evidence="1" id="KW-0479">Metal-binding</keyword>
<feature type="compositionally biased region" description="Low complexity" evidence="2">
    <location>
        <begin position="23"/>
        <end position="43"/>
    </location>
</feature>
<gene>
    <name evidence="4" type="ORF">LY90DRAFT_645525</name>
</gene>
<feature type="region of interest" description="Disordered" evidence="2">
    <location>
        <begin position="1"/>
        <end position="79"/>
    </location>
</feature>
<feature type="compositionally biased region" description="Polar residues" evidence="2">
    <location>
        <begin position="50"/>
        <end position="59"/>
    </location>
</feature>
<dbReference type="Gene3D" id="3.30.40.10">
    <property type="entry name" value="Zinc/RING finger domain, C3HC4 (zinc finger)"/>
    <property type="match status" value="1"/>
</dbReference>
<dbReference type="InterPro" id="IPR001841">
    <property type="entry name" value="Znf_RING"/>
</dbReference>
<dbReference type="GO" id="GO:0008270">
    <property type="term" value="F:zinc ion binding"/>
    <property type="evidence" value="ECO:0007669"/>
    <property type="project" value="UniProtKB-KW"/>
</dbReference>
<keyword evidence="1" id="KW-0862">Zinc</keyword>
<dbReference type="EMBL" id="MCOG01000076">
    <property type="protein sequence ID" value="ORY55815.1"/>
    <property type="molecule type" value="Genomic_DNA"/>
</dbReference>
<proteinExistence type="predicted"/>
<accession>A0A1Y2DAY1</accession>
<dbReference type="Proteomes" id="UP000193920">
    <property type="component" value="Unassembled WGS sequence"/>
</dbReference>
<dbReference type="SMART" id="SM00184">
    <property type="entry name" value="RING"/>
    <property type="match status" value="1"/>
</dbReference>
<dbReference type="PROSITE" id="PS50089">
    <property type="entry name" value="ZF_RING_2"/>
    <property type="match status" value="1"/>
</dbReference>
<dbReference type="Pfam" id="PF13639">
    <property type="entry name" value="zf-RING_2"/>
    <property type="match status" value="1"/>
</dbReference>
<dbReference type="STRING" id="1754190.A0A1Y2DAY1"/>
<evidence type="ECO:0000313" key="5">
    <source>
        <dbReference type="Proteomes" id="UP000193920"/>
    </source>
</evidence>
<name>A0A1Y2DAY1_9FUNG</name>
<reference evidence="4 5" key="1">
    <citation type="submission" date="2016-08" db="EMBL/GenBank/DDBJ databases">
        <title>A Parts List for Fungal Cellulosomes Revealed by Comparative Genomics.</title>
        <authorList>
            <consortium name="DOE Joint Genome Institute"/>
            <person name="Haitjema C.H."/>
            <person name="Gilmore S.P."/>
            <person name="Henske J.K."/>
            <person name="Solomon K.V."/>
            <person name="De Groot R."/>
            <person name="Kuo A."/>
            <person name="Mondo S.J."/>
            <person name="Salamov A.A."/>
            <person name="Labutti K."/>
            <person name="Zhao Z."/>
            <person name="Chiniquy J."/>
            <person name="Barry K."/>
            <person name="Brewer H.M."/>
            <person name="Purvine S.O."/>
            <person name="Wright A.T."/>
            <person name="Boxma B."/>
            <person name="Van Alen T."/>
            <person name="Hackstein J.H."/>
            <person name="Baker S.E."/>
            <person name="Grigoriev I.V."/>
            <person name="O'Malley M.A."/>
        </authorList>
    </citation>
    <scope>NUCLEOTIDE SEQUENCE [LARGE SCALE GENOMIC DNA]</scope>
    <source>
        <strain evidence="4 5">G1</strain>
    </source>
</reference>
<feature type="domain" description="RING-type" evidence="3">
    <location>
        <begin position="238"/>
        <end position="277"/>
    </location>
</feature>
<evidence type="ECO:0000256" key="1">
    <source>
        <dbReference type="PROSITE-ProRule" id="PRU00175"/>
    </source>
</evidence>
<sequence length="293" mass="32881">MESKRKYSQYKKAENGGFNQTIKNNNNDNGNDNTNSDNNNSKNASDKNIDIQNSNIDTKNNNHCNNSYNNSNQGQVQGHSPNRIFIDLTNDNEECLTGFNQTIKNNNNDNGNDNTNSDNNNSKNASDKNIDIQNANIDTKNNNHCNNSYNNSNQGQVQGHSPNRIFIDLTNDNEKCLTGRYRRSANNIRESLPVINFSNSSNNSRVTETPSTSAGNIIEKGKNEEKSENSVKYYKISCPICLDNSTVSTRLDSHIFCHKCLSEALKYSNKKLCPLCRQPLVGNNAIHPIYMKV</sequence>
<evidence type="ECO:0000259" key="3">
    <source>
        <dbReference type="PROSITE" id="PS50089"/>
    </source>
</evidence>
<keyword evidence="5" id="KW-1185">Reference proteome</keyword>
<dbReference type="SUPFAM" id="SSF57850">
    <property type="entry name" value="RING/U-box"/>
    <property type="match status" value="1"/>
</dbReference>
<feature type="compositionally biased region" description="Low complexity" evidence="2">
    <location>
        <begin position="104"/>
        <end position="124"/>
    </location>
</feature>
<feature type="region of interest" description="Disordered" evidence="2">
    <location>
        <begin position="100"/>
        <end position="127"/>
    </location>
</feature>
<feature type="compositionally biased region" description="Low complexity" evidence="2">
    <location>
        <begin position="61"/>
        <end position="72"/>
    </location>
</feature>
<evidence type="ECO:0000256" key="2">
    <source>
        <dbReference type="SAM" id="MobiDB-lite"/>
    </source>
</evidence>
<keyword evidence="1" id="KW-0863">Zinc-finger</keyword>
<organism evidence="4 5">
    <name type="scientific">Neocallimastix californiae</name>
    <dbReference type="NCBI Taxonomy" id="1754190"/>
    <lineage>
        <taxon>Eukaryota</taxon>
        <taxon>Fungi</taxon>
        <taxon>Fungi incertae sedis</taxon>
        <taxon>Chytridiomycota</taxon>
        <taxon>Chytridiomycota incertae sedis</taxon>
        <taxon>Neocallimastigomycetes</taxon>
        <taxon>Neocallimastigales</taxon>
        <taxon>Neocallimastigaceae</taxon>
        <taxon>Neocallimastix</taxon>
    </lineage>
</organism>
<dbReference type="OrthoDB" id="6105938at2759"/>
<comment type="caution">
    <text evidence="4">The sequence shown here is derived from an EMBL/GenBank/DDBJ whole genome shotgun (WGS) entry which is preliminary data.</text>
</comment>
<dbReference type="AlphaFoldDB" id="A0A1Y2DAY1"/>
<evidence type="ECO:0000313" key="4">
    <source>
        <dbReference type="EMBL" id="ORY55815.1"/>
    </source>
</evidence>